<evidence type="ECO:0000256" key="5">
    <source>
        <dbReference type="ARBA" id="ARBA00022679"/>
    </source>
</evidence>
<keyword evidence="2" id="KW-0813">Transport</keyword>
<protein>
    <submittedName>
        <fullName evidence="9">PTS mannose transporter subunit IID</fullName>
    </submittedName>
</protein>
<dbReference type="AlphaFoldDB" id="A0AAU9CUN4"/>
<evidence type="ECO:0000256" key="3">
    <source>
        <dbReference type="ARBA" id="ARBA00022490"/>
    </source>
</evidence>
<dbReference type="PANTHER" id="PTHR33799:SF1">
    <property type="entry name" value="PTS SYSTEM MANNOSE-SPECIFIC EIIAB COMPONENT-RELATED"/>
    <property type="match status" value="1"/>
</dbReference>
<dbReference type="Pfam" id="PF03610">
    <property type="entry name" value="EIIA-man"/>
    <property type="match status" value="1"/>
</dbReference>
<dbReference type="PROSITE" id="PS51096">
    <property type="entry name" value="PTS_EIIA_TYPE_4"/>
    <property type="match status" value="1"/>
</dbReference>
<keyword evidence="5" id="KW-0808">Transferase</keyword>
<dbReference type="KEGG" id="xap:XA3_01530"/>
<accession>A0AAU9CUN4</accession>
<evidence type="ECO:0000259" key="8">
    <source>
        <dbReference type="PROSITE" id="PS51096"/>
    </source>
</evidence>
<keyword evidence="6" id="KW-0598">Phosphotransferase system</keyword>
<dbReference type="InterPro" id="IPR004701">
    <property type="entry name" value="PTS_EIIA_man-typ"/>
</dbReference>
<dbReference type="GO" id="GO:0016020">
    <property type="term" value="C:membrane"/>
    <property type="evidence" value="ECO:0007669"/>
    <property type="project" value="InterPro"/>
</dbReference>
<keyword evidence="7" id="KW-0418">Kinase</keyword>
<dbReference type="GO" id="GO:0005737">
    <property type="term" value="C:cytoplasm"/>
    <property type="evidence" value="ECO:0007669"/>
    <property type="project" value="UniProtKB-SubCell"/>
</dbReference>
<comment type="subcellular location">
    <subcellularLocation>
        <location evidence="1">Cytoplasm</location>
    </subcellularLocation>
</comment>
<evidence type="ECO:0000256" key="7">
    <source>
        <dbReference type="ARBA" id="ARBA00022777"/>
    </source>
</evidence>
<dbReference type="RefSeq" id="WP_317635661.1">
    <property type="nucleotide sequence ID" value="NZ_AP026802.1"/>
</dbReference>
<dbReference type="Proteomes" id="UP001321861">
    <property type="component" value="Chromosome"/>
</dbReference>
<dbReference type="GO" id="GO:0009401">
    <property type="term" value="P:phosphoenolpyruvate-dependent sugar phosphotransferase system"/>
    <property type="evidence" value="ECO:0007669"/>
    <property type="project" value="UniProtKB-KW"/>
</dbReference>
<evidence type="ECO:0000256" key="2">
    <source>
        <dbReference type="ARBA" id="ARBA00022448"/>
    </source>
</evidence>
<evidence type="ECO:0000256" key="4">
    <source>
        <dbReference type="ARBA" id="ARBA00022597"/>
    </source>
</evidence>
<dbReference type="GO" id="GO:0016301">
    <property type="term" value="F:kinase activity"/>
    <property type="evidence" value="ECO:0007669"/>
    <property type="project" value="UniProtKB-KW"/>
</dbReference>
<evidence type="ECO:0000256" key="1">
    <source>
        <dbReference type="ARBA" id="ARBA00004496"/>
    </source>
</evidence>
<dbReference type="SUPFAM" id="SSF53062">
    <property type="entry name" value="PTS system fructose IIA component-like"/>
    <property type="match status" value="1"/>
</dbReference>
<dbReference type="PANTHER" id="PTHR33799">
    <property type="entry name" value="PTS PERMEASE-RELATED-RELATED"/>
    <property type="match status" value="1"/>
</dbReference>
<evidence type="ECO:0000256" key="6">
    <source>
        <dbReference type="ARBA" id="ARBA00022683"/>
    </source>
</evidence>
<feature type="domain" description="PTS EIIA type-4" evidence="8">
    <location>
        <begin position="1"/>
        <end position="123"/>
    </location>
</feature>
<dbReference type="InterPro" id="IPR051471">
    <property type="entry name" value="Bacterial_PTS_sugar_comp"/>
</dbReference>
<reference evidence="9 10" key="1">
    <citation type="journal article" date="2023" name="Microbiol. Spectr.">
        <title>Symbiosis of Carpenter Bees with Uncharacterized Lactic Acid Bacteria Showing NAD Auxotrophy.</title>
        <authorList>
            <person name="Kawasaki S."/>
            <person name="Ozawa K."/>
            <person name="Mori T."/>
            <person name="Yamamoto A."/>
            <person name="Ito M."/>
            <person name="Ohkuma M."/>
            <person name="Sakamoto M."/>
            <person name="Matsutani M."/>
        </authorList>
    </citation>
    <scope>NUCLEOTIDE SEQUENCE [LARGE SCALE GENOMIC DNA]</scope>
    <source>
        <strain evidence="9 10">XA3</strain>
    </source>
</reference>
<proteinExistence type="predicted"/>
<dbReference type="EMBL" id="AP026802">
    <property type="protein sequence ID" value="BDR57712.1"/>
    <property type="molecule type" value="Genomic_DNA"/>
</dbReference>
<dbReference type="InterPro" id="IPR033887">
    <property type="entry name" value="PTS_IIA_man"/>
</dbReference>
<dbReference type="CDD" id="cd00006">
    <property type="entry name" value="PTS_IIA_man"/>
    <property type="match status" value="1"/>
</dbReference>
<dbReference type="InterPro" id="IPR036662">
    <property type="entry name" value="PTS_EIIA_man-typ_sf"/>
</dbReference>
<evidence type="ECO:0000313" key="10">
    <source>
        <dbReference type="Proteomes" id="UP001321861"/>
    </source>
</evidence>
<keyword evidence="3" id="KW-0963">Cytoplasm</keyword>
<keyword evidence="10" id="KW-1185">Reference proteome</keyword>
<evidence type="ECO:0000313" key="9">
    <source>
        <dbReference type="EMBL" id="BDR57712.1"/>
    </source>
</evidence>
<name>A0AAU9CUN4_9LACO</name>
<organism evidence="9 10">
    <name type="scientific">Xylocopilactobacillus apicola</name>
    <dbReference type="NCBI Taxonomy" id="2932184"/>
    <lineage>
        <taxon>Bacteria</taxon>
        <taxon>Bacillati</taxon>
        <taxon>Bacillota</taxon>
        <taxon>Bacilli</taxon>
        <taxon>Lactobacillales</taxon>
        <taxon>Lactobacillaceae</taxon>
        <taxon>Xylocopilactobacillus</taxon>
    </lineage>
</organism>
<gene>
    <name evidence="9" type="ORF">XA3_01530</name>
</gene>
<keyword evidence="4" id="KW-0762">Sugar transport</keyword>
<sequence length="134" mass="15249">MQFIMASHGSLAKSMLESAQMIVGQQNNVMTFGLYPEDDVDQLRERIEKHLKTLEGEEIICFTDLYHGSPFNVVVQLMGQYKFHHLTGMNLSMILEALMMRQNSENTIQDICDTVMSEAPATFMDVNKQLDLGE</sequence>
<dbReference type="Gene3D" id="3.40.50.510">
    <property type="entry name" value="Phosphotransferase system, mannose-type IIA component"/>
    <property type="match status" value="1"/>
</dbReference>